<accession>A0A1W1VQ46</accession>
<dbReference type="RefSeq" id="WP_084054186.1">
    <property type="nucleotide sequence ID" value="NZ_FWWT01000022.1"/>
</dbReference>
<reference evidence="1 2" key="1">
    <citation type="submission" date="2017-04" db="EMBL/GenBank/DDBJ databases">
        <authorList>
            <person name="Afonso C.L."/>
            <person name="Miller P.J."/>
            <person name="Scott M.A."/>
            <person name="Spackman E."/>
            <person name="Goraichik I."/>
            <person name="Dimitrov K.M."/>
            <person name="Suarez D.L."/>
            <person name="Swayne D.E."/>
        </authorList>
    </citation>
    <scope>NUCLEOTIDE SEQUENCE [LARGE SCALE GENOMIC DNA]</scope>
    <source>
        <strain evidence="1 2">DSM 11270</strain>
    </source>
</reference>
<keyword evidence="2" id="KW-1185">Reference proteome</keyword>
<dbReference type="OrthoDB" id="2627254at2"/>
<dbReference type="EMBL" id="FWWT01000022">
    <property type="protein sequence ID" value="SMB95350.1"/>
    <property type="molecule type" value="Genomic_DNA"/>
</dbReference>
<dbReference type="AlphaFoldDB" id="A0A1W1VQ46"/>
<organism evidence="1 2">
    <name type="scientific">Desulfonispora thiosulfatigenes DSM 11270</name>
    <dbReference type="NCBI Taxonomy" id="656914"/>
    <lineage>
        <taxon>Bacteria</taxon>
        <taxon>Bacillati</taxon>
        <taxon>Bacillota</taxon>
        <taxon>Clostridia</taxon>
        <taxon>Eubacteriales</taxon>
        <taxon>Peptococcaceae</taxon>
        <taxon>Desulfonispora</taxon>
    </lineage>
</organism>
<proteinExistence type="predicted"/>
<dbReference type="Proteomes" id="UP000192731">
    <property type="component" value="Unassembled WGS sequence"/>
</dbReference>
<evidence type="ECO:0000313" key="2">
    <source>
        <dbReference type="Proteomes" id="UP000192731"/>
    </source>
</evidence>
<gene>
    <name evidence="1" type="ORF">SAMN00017405_0387</name>
</gene>
<protein>
    <recommendedName>
        <fullName evidence="3">Phage protein</fullName>
    </recommendedName>
</protein>
<evidence type="ECO:0000313" key="1">
    <source>
        <dbReference type="EMBL" id="SMB95350.1"/>
    </source>
</evidence>
<dbReference type="STRING" id="656914.SAMN00017405_0387"/>
<sequence>MLKQKTVKINGKEFTIQRIPFKSYMDMIDRHSNKYGILMKSPYIEELFKHCVINPKIKMSDFDDDFETAGKLVNEIESFLQTKVNPSSSEKESKE</sequence>
<evidence type="ECO:0008006" key="3">
    <source>
        <dbReference type="Google" id="ProtNLM"/>
    </source>
</evidence>
<name>A0A1W1VQ46_DESTI</name>